<dbReference type="GO" id="GO:0005509">
    <property type="term" value="F:calcium ion binding"/>
    <property type="evidence" value="ECO:0007669"/>
    <property type="project" value="InterPro"/>
</dbReference>
<accession>A0A7V8GMA8</accession>
<dbReference type="CDD" id="cd00051">
    <property type="entry name" value="EFh"/>
    <property type="match status" value="1"/>
</dbReference>
<sequence>MQPLAQGYMLAAGEAGKAVEGRCGEGMCGVSIPDTDGDGRVSPQEFAAAWPAEADRFAQADANGDGYIDTEEMKAYHAGTPEGGCGAHGAVDKAGEGKCGEGKCGEGKCGGMA</sequence>
<dbReference type="InterPro" id="IPR002048">
    <property type="entry name" value="EF_hand_dom"/>
</dbReference>
<dbReference type="Pfam" id="PF13202">
    <property type="entry name" value="EF-hand_5"/>
    <property type="match status" value="2"/>
</dbReference>
<dbReference type="PROSITE" id="PS00018">
    <property type="entry name" value="EF_HAND_1"/>
    <property type="match status" value="2"/>
</dbReference>
<dbReference type="EMBL" id="MWIP01000007">
    <property type="protein sequence ID" value="KAF1686378.1"/>
    <property type="molecule type" value="Genomic_DNA"/>
</dbReference>
<name>A0A7V8GMA8_9GAMM</name>
<keyword evidence="3" id="KW-1185">Reference proteome</keyword>
<dbReference type="Gene3D" id="1.10.238.10">
    <property type="entry name" value="EF-hand"/>
    <property type="match status" value="1"/>
</dbReference>
<dbReference type="Proteomes" id="UP000462066">
    <property type="component" value="Unassembled WGS sequence"/>
</dbReference>
<organism evidence="2 3">
    <name type="scientific">Pseudoxanthomonas broegbernensis</name>
    <dbReference type="NCBI Taxonomy" id="83619"/>
    <lineage>
        <taxon>Bacteria</taxon>
        <taxon>Pseudomonadati</taxon>
        <taxon>Pseudomonadota</taxon>
        <taxon>Gammaproteobacteria</taxon>
        <taxon>Lysobacterales</taxon>
        <taxon>Lysobacteraceae</taxon>
        <taxon>Pseudoxanthomonas</taxon>
    </lineage>
</organism>
<evidence type="ECO:0000313" key="3">
    <source>
        <dbReference type="Proteomes" id="UP000462066"/>
    </source>
</evidence>
<dbReference type="SUPFAM" id="SSF47473">
    <property type="entry name" value="EF-hand"/>
    <property type="match status" value="1"/>
</dbReference>
<gene>
    <name evidence="2" type="ORF">B1992_08990</name>
</gene>
<dbReference type="AlphaFoldDB" id="A0A7V8GMA8"/>
<evidence type="ECO:0000313" key="2">
    <source>
        <dbReference type="EMBL" id="KAF1686378.1"/>
    </source>
</evidence>
<dbReference type="InterPro" id="IPR018247">
    <property type="entry name" value="EF_Hand_1_Ca_BS"/>
</dbReference>
<evidence type="ECO:0000259" key="1">
    <source>
        <dbReference type="PROSITE" id="PS50222"/>
    </source>
</evidence>
<reference evidence="2 3" key="1">
    <citation type="submission" date="2017-10" db="EMBL/GenBank/DDBJ databases">
        <title>Whole genome sequencing of Pseudoxanthomonas broegbernensis DSM 12573(T).</title>
        <authorList>
            <person name="Kumar S."/>
            <person name="Bansal K."/>
            <person name="Kaur A."/>
            <person name="Patil P."/>
            <person name="Sharma S."/>
            <person name="Patil P.B."/>
        </authorList>
    </citation>
    <scope>NUCLEOTIDE SEQUENCE [LARGE SCALE GENOMIC DNA]</scope>
    <source>
        <strain evidence="2 3">DSM 12573</strain>
    </source>
</reference>
<feature type="domain" description="EF-hand" evidence="1">
    <location>
        <begin position="57"/>
        <end position="83"/>
    </location>
</feature>
<proteinExistence type="predicted"/>
<comment type="caution">
    <text evidence="2">The sequence shown here is derived from an EMBL/GenBank/DDBJ whole genome shotgun (WGS) entry which is preliminary data.</text>
</comment>
<dbReference type="InterPro" id="IPR011992">
    <property type="entry name" value="EF-hand-dom_pair"/>
</dbReference>
<protein>
    <submittedName>
        <fullName evidence="2">Calcium-binding protein</fullName>
    </submittedName>
</protein>
<dbReference type="PROSITE" id="PS50222">
    <property type="entry name" value="EF_HAND_2"/>
    <property type="match status" value="1"/>
</dbReference>